<evidence type="ECO:0000259" key="7">
    <source>
        <dbReference type="Pfam" id="PF22003"/>
    </source>
</evidence>
<feature type="domain" description="Fimbrial-type adhesion" evidence="6">
    <location>
        <begin position="179"/>
        <end position="324"/>
    </location>
</feature>
<sequence>MLKILKIILIPVVISISLMSVPAIAASCSGPEHQAFVSIGQLNPATDGVSGTIIGSQRISIPELNYNCGQNVLNSYTANYTRPTAGQSSIRDVYTTEIPGLGIKIIWPVTRATAFPLSYNCSNNCTESADELLIEFIQIGRISAGTIPSGKIADVVLKAVNETSNTVTLLTISLATDINIVSKACMVENPEISVDLGSYSISDFQGTSKQGDKIPFNIYIKCPQNSSVKIAFQVADQQPVGSATGFIANTIPASSGGAKGIGTKMLSANGITAQGVTGGLSNAYSIDAGTTEILKYNAQMFITDRANITSGNVAGRVYFNLTIQ</sequence>
<dbReference type="InterPro" id="IPR036937">
    <property type="entry name" value="Adhesion_dom_fimbrial_sf"/>
</dbReference>
<dbReference type="Pfam" id="PF00419">
    <property type="entry name" value="Fimbrial"/>
    <property type="match status" value="1"/>
</dbReference>
<feature type="chain" id="PRO_5046795811" evidence="5">
    <location>
        <begin position="26"/>
        <end position="324"/>
    </location>
</feature>
<dbReference type="Gene3D" id="2.60.40.1090">
    <property type="entry name" value="Fimbrial-type adhesion domain"/>
    <property type="match status" value="1"/>
</dbReference>
<dbReference type="Proteomes" id="UP001629523">
    <property type="component" value="Unassembled WGS sequence"/>
</dbReference>
<dbReference type="Pfam" id="PF22003">
    <property type="entry name" value="MrkDrd"/>
    <property type="match status" value="1"/>
</dbReference>
<keyword evidence="4" id="KW-0281">Fimbrium</keyword>
<evidence type="ECO:0000256" key="4">
    <source>
        <dbReference type="ARBA" id="ARBA00023263"/>
    </source>
</evidence>
<evidence type="ECO:0000256" key="1">
    <source>
        <dbReference type="ARBA" id="ARBA00004561"/>
    </source>
</evidence>
<evidence type="ECO:0000256" key="3">
    <source>
        <dbReference type="ARBA" id="ARBA00022729"/>
    </source>
</evidence>
<comment type="caution">
    <text evidence="8">The sequence shown here is derived from an EMBL/GenBank/DDBJ whole genome shotgun (WGS) entry which is preliminary data.</text>
</comment>
<keyword evidence="9" id="KW-1185">Reference proteome</keyword>
<proteinExistence type="inferred from homology"/>
<protein>
    <submittedName>
        <fullName evidence="8">Fimbrial protein</fullName>
    </submittedName>
</protein>
<accession>A0ABW9F486</accession>
<evidence type="ECO:0000256" key="5">
    <source>
        <dbReference type="SAM" id="SignalP"/>
    </source>
</evidence>
<feature type="signal peptide" evidence="5">
    <location>
        <begin position="1"/>
        <end position="25"/>
    </location>
</feature>
<dbReference type="SUPFAM" id="SSF49401">
    <property type="entry name" value="Bacterial adhesins"/>
    <property type="match status" value="1"/>
</dbReference>
<comment type="similarity">
    <text evidence="2">Belongs to the fimbrial protein family.</text>
</comment>
<evidence type="ECO:0000313" key="8">
    <source>
        <dbReference type="EMBL" id="MFM1348798.1"/>
    </source>
</evidence>
<reference evidence="8 9" key="1">
    <citation type="journal article" date="2024" name="Infect. Genet. Evol.">
        <title>Characteristics and comparative genome analysis of Yersinia enterocolitica and related species associated with human infections in Switzerland 2019-2023.</title>
        <authorList>
            <person name="Stevens M.J.A."/>
            <person name="Horlbog J.A."/>
            <person name="Diethelm A."/>
            <person name="Stephan R."/>
            <person name="Nuesch-Inderbinen M."/>
        </authorList>
    </citation>
    <scope>NUCLEOTIDE SEQUENCE [LARGE SCALE GENOMIC DNA]</scope>
    <source>
        <strain evidence="8 9">N20-0302</strain>
    </source>
</reference>
<dbReference type="PANTHER" id="PTHR33420:SF12">
    <property type="entry name" value="FIMBRIN-LIKE PROTEIN FIMI-RELATED"/>
    <property type="match status" value="1"/>
</dbReference>
<dbReference type="PANTHER" id="PTHR33420">
    <property type="entry name" value="FIMBRIAL SUBUNIT ELFA-RELATED"/>
    <property type="match status" value="1"/>
</dbReference>
<dbReference type="Gene3D" id="2.60.40.3310">
    <property type="match status" value="1"/>
</dbReference>
<gene>
    <name evidence="8" type="ORF">WFP14_19845</name>
</gene>
<organism evidence="8 9">
    <name type="scientific">Yersinia proxima</name>
    <dbReference type="NCBI Taxonomy" id="2890316"/>
    <lineage>
        <taxon>Bacteria</taxon>
        <taxon>Pseudomonadati</taxon>
        <taxon>Pseudomonadota</taxon>
        <taxon>Gammaproteobacteria</taxon>
        <taxon>Enterobacterales</taxon>
        <taxon>Yersiniaceae</taxon>
        <taxon>Yersinia</taxon>
    </lineage>
</organism>
<dbReference type="RefSeq" id="WP_077175269.1">
    <property type="nucleotide sequence ID" value="NZ_CABHYW010000002.1"/>
</dbReference>
<dbReference type="InterPro" id="IPR008966">
    <property type="entry name" value="Adhesion_dom_sf"/>
</dbReference>
<dbReference type="InterPro" id="IPR050263">
    <property type="entry name" value="Bact_Fimbrial_Adh_Pro"/>
</dbReference>
<comment type="subcellular location">
    <subcellularLocation>
        <location evidence="1">Fimbrium</location>
    </subcellularLocation>
</comment>
<dbReference type="InterPro" id="IPR000259">
    <property type="entry name" value="Adhesion_dom_fimbrial"/>
</dbReference>
<evidence type="ECO:0000256" key="2">
    <source>
        <dbReference type="ARBA" id="ARBA00006671"/>
    </source>
</evidence>
<evidence type="ECO:0000313" key="9">
    <source>
        <dbReference type="Proteomes" id="UP001629523"/>
    </source>
</evidence>
<keyword evidence="3 5" id="KW-0732">Signal</keyword>
<dbReference type="EMBL" id="JBBEST010000014">
    <property type="protein sequence ID" value="MFM1348798.1"/>
    <property type="molecule type" value="Genomic_DNA"/>
</dbReference>
<name>A0ABW9F486_9GAMM</name>
<dbReference type="PROSITE" id="PS51257">
    <property type="entry name" value="PROKAR_LIPOPROTEIN"/>
    <property type="match status" value="1"/>
</dbReference>
<feature type="domain" description="MrkD-like receptor binding" evidence="7">
    <location>
        <begin position="47"/>
        <end position="156"/>
    </location>
</feature>
<evidence type="ECO:0000259" key="6">
    <source>
        <dbReference type="Pfam" id="PF00419"/>
    </source>
</evidence>
<dbReference type="InterPro" id="IPR054160">
    <property type="entry name" value="MrkD_recept-bd"/>
</dbReference>